<keyword evidence="5" id="KW-0732">Signal</keyword>
<name>A0A815RA59_9BILA</name>
<evidence type="ECO:0000259" key="6">
    <source>
        <dbReference type="PROSITE" id="PS50279"/>
    </source>
</evidence>
<dbReference type="InterPro" id="IPR050098">
    <property type="entry name" value="TFPI/VKTCI-like"/>
</dbReference>
<evidence type="ECO:0000256" key="2">
    <source>
        <dbReference type="ARBA" id="ARBA00022525"/>
    </source>
</evidence>
<dbReference type="AlphaFoldDB" id="A0A815RA59"/>
<dbReference type="GO" id="GO:0005615">
    <property type="term" value="C:extracellular space"/>
    <property type="evidence" value="ECO:0007669"/>
    <property type="project" value="TreeGrafter"/>
</dbReference>
<sequence length="270" mass="30842">MGIISQIDYRIHHVKKMFSILILVLLSCVKTQSYQQQQQQRQQPLLYNNYNPKPFYPQNYPSGYQVQQQNQGRVRGSLVSNDASVLPLGSQIIVSLIDVSLQDVASRPLNTLVLYGSYRFPIAFEIPYSMAQVQANSNSIRQYAIQARIEKDGQLLYINDQHTSVQLTPTPINSINVFMKRTSLSPFPGNAGTFTTRAPLGNNIYICRQAPDIGPCKAHIEQYYFNTQLNSCQIFIWGGCGDNQNRFNTRLECERTCLFNQRRMIMNNGK</sequence>
<dbReference type="InterPro" id="IPR039366">
    <property type="entry name" value="Pilotin"/>
</dbReference>
<dbReference type="SMART" id="SM00131">
    <property type="entry name" value="KU"/>
    <property type="match status" value="1"/>
</dbReference>
<reference evidence="7" key="1">
    <citation type="submission" date="2021-02" db="EMBL/GenBank/DDBJ databases">
        <authorList>
            <person name="Nowell W R."/>
        </authorList>
    </citation>
    <scope>NUCLEOTIDE SEQUENCE</scope>
</reference>
<dbReference type="FunFam" id="4.10.410.10:FF:000020">
    <property type="entry name" value="Collagen, type VI, alpha 3"/>
    <property type="match status" value="1"/>
</dbReference>
<proteinExistence type="predicted"/>
<dbReference type="EMBL" id="CAJNOV010012082">
    <property type="protein sequence ID" value="CAF1474677.1"/>
    <property type="molecule type" value="Genomic_DNA"/>
</dbReference>
<dbReference type="Pfam" id="PF09619">
    <property type="entry name" value="YscW"/>
    <property type="match status" value="1"/>
</dbReference>
<evidence type="ECO:0000313" key="8">
    <source>
        <dbReference type="EMBL" id="CAF3986428.1"/>
    </source>
</evidence>
<protein>
    <recommendedName>
        <fullName evidence="6">BPTI/Kunitz inhibitor domain-containing protein</fullName>
    </recommendedName>
</protein>
<feature type="chain" id="PRO_5035687839" description="BPTI/Kunitz inhibitor domain-containing protein" evidence="5">
    <location>
        <begin position="32"/>
        <end position="270"/>
    </location>
</feature>
<dbReference type="PROSITE" id="PS50279">
    <property type="entry name" value="BPTI_KUNITZ_2"/>
    <property type="match status" value="1"/>
</dbReference>
<keyword evidence="3" id="KW-0800">Toxin</keyword>
<dbReference type="Gene3D" id="4.10.410.10">
    <property type="entry name" value="Pancreatic trypsin inhibitor Kunitz domain"/>
    <property type="match status" value="1"/>
</dbReference>
<dbReference type="PANTHER" id="PTHR10083">
    <property type="entry name" value="KUNITZ-TYPE PROTEASE INHIBITOR-RELATED"/>
    <property type="match status" value="1"/>
</dbReference>
<accession>A0A815RA59</accession>
<evidence type="ECO:0000256" key="4">
    <source>
        <dbReference type="ARBA" id="ARBA00023157"/>
    </source>
</evidence>
<organism evidence="7 9">
    <name type="scientific">Rotaria magnacalcarata</name>
    <dbReference type="NCBI Taxonomy" id="392030"/>
    <lineage>
        <taxon>Eukaryota</taxon>
        <taxon>Metazoa</taxon>
        <taxon>Spiralia</taxon>
        <taxon>Gnathifera</taxon>
        <taxon>Rotifera</taxon>
        <taxon>Eurotatoria</taxon>
        <taxon>Bdelloidea</taxon>
        <taxon>Philodinida</taxon>
        <taxon>Philodinidae</taxon>
        <taxon>Rotaria</taxon>
    </lineage>
</organism>
<evidence type="ECO:0000256" key="1">
    <source>
        <dbReference type="ARBA" id="ARBA00004613"/>
    </source>
</evidence>
<dbReference type="Pfam" id="PF00014">
    <property type="entry name" value="Kunitz_BPTI"/>
    <property type="match status" value="1"/>
</dbReference>
<keyword evidence="4" id="KW-1015">Disulfide bond</keyword>
<comment type="caution">
    <text evidence="7">The sequence shown here is derived from an EMBL/GenBank/DDBJ whole genome shotgun (WGS) entry which is preliminary data.</text>
</comment>
<dbReference type="CDD" id="cd00109">
    <property type="entry name" value="Kunitz-type"/>
    <property type="match status" value="1"/>
</dbReference>
<dbReference type="Proteomes" id="UP000681967">
    <property type="component" value="Unassembled WGS sequence"/>
</dbReference>
<evidence type="ECO:0000313" key="9">
    <source>
        <dbReference type="Proteomes" id="UP000663855"/>
    </source>
</evidence>
<keyword evidence="2" id="KW-0964">Secreted</keyword>
<feature type="domain" description="BPTI/Kunitz inhibitor" evidence="6">
    <location>
        <begin position="207"/>
        <end position="257"/>
    </location>
</feature>
<dbReference type="InterPro" id="IPR020901">
    <property type="entry name" value="Prtase_inh_Kunz-CS"/>
</dbReference>
<dbReference type="InterPro" id="IPR002223">
    <property type="entry name" value="Kunitz_BPTI"/>
</dbReference>
<evidence type="ECO:0000313" key="7">
    <source>
        <dbReference type="EMBL" id="CAF1474677.1"/>
    </source>
</evidence>
<comment type="subcellular location">
    <subcellularLocation>
        <location evidence="1">Secreted</location>
    </subcellularLocation>
</comment>
<dbReference type="InterPro" id="IPR036880">
    <property type="entry name" value="Kunitz_BPTI_sf"/>
</dbReference>
<dbReference type="SUPFAM" id="SSF57362">
    <property type="entry name" value="BPTI-like"/>
    <property type="match status" value="1"/>
</dbReference>
<dbReference type="Proteomes" id="UP000663855">
    <property type="component" value="Unassembled WGS sequence"/>
</dbReference>
<dbReference type="PROSITE" id="PS00280">
    <property type="entry name" value="BPTI_KUNITZ_1"/>
    <property type="match status" value="1"/>
</dbReference>
<gene>
    <name evidence="8" type="ORF">BYL167_LOCUS12899</name>
    <name evidence="7" type="ORF">CJN711_LOCUS25839</name>
</gene>
<feature type="signal peptide" evidence="5">
    <location>
        <begin position="1"/>
        <end position="31"/>
    </location>
</feature>
<evidence type="ECO:0000256" key="5">
    <source>
        <dbReference type="SAM" id="SignalP"/>
    </source>
</evidence>
<evidence type="ECO:0000256" key="3">
    <source>
        <dbReference type="ARBA" id="ARBA00022656"/>
    </source>
</evidence>
<dbReference type="EMBL" id="CAJOBH010004343">
    <property type="protein sequence ID" value="CAF3986428.1"/>
    <property type="molecule type" value="Genomic_DNA"/>
</dbReference>
<dbReference type="PRINTS" id="PR00759">
    <property type="entry name" value="BASICPTASE"/>
</dbReference>
<dbReference type="PANTHER" id="PTHR10083:SF217">
    <property type="entry name" value="BOOPHILIN-H2"/>
    <property type="match status" value="1"/>
</dbReference>
<dbReference type="GO" id="GO:0004867">
    <property type="term" value="F:serine-type endopeptidase inhibitor activity"/>
    <property type="evidence" value="ECO:0007669"/>
    <property type="project" value="InterPro"/>
</dbReference>